<dbReference type="AlphaFoldDB" id="A0AA37T7C7"/>
<dbReference type="InterPro" id="IPR051686">
    <property type="entry name" value="Lipoprotein_DolP"/>
</dbReference>
<keyword evidence="3" id="KW-0449">Lipoprotein</keyword>
<dbReference type="InterPro" id="IPR014004">
    <property type="entry name" value="Transpt-assoc_nodulatn_dom_bac"/>
</dbReference>
<keyword evidence="4" id="KW-1185">Reference proteome</keyword>
<dbReference type="Proteomes" id="UP001156870">
    <property type="component" value="Unassembled WGS sequence"/>
</dbReference>
<evidence type="ECO:0000313" key="3">
    <source>
        <dbReference type="EMBL" id="GLS26383.1"/>
    </source>
</evidence>
<dbReference type="SMART" id="SM00749">
    <property type="entry name" value="BON"/>
    <property type="match status" value="2"/>
</dbReference>
<dbReference type="RefSeq" id="WP_232594739.1">
    <property type="nucleotide sequence ID" value="NZ_BSPD01000045.1"/>
</dbReference>
<sequence length="196" mass="21528">MITQRPFPTFVILLLLFSILSMGGCTSILNASTDTPIVPDPSKRTFGTYWDDQQIESIATVNLNKTSPELDAANISVHAYNGVVLLCGQVQSERARNLAAKVVGDLPRVRQVHNELHVQGNTSLIASTNDAWLATKLKTKLIANQDINSSRVKVVTENGTAYLMGMVTRIQAEKITNVASNTQGIQRVVRVFEYID</sequence>
<evidence type="ECO:0000259" key="2">
    <source>
        <dbReference type="PROSITE" id="PS50914"/>
    </source>
</evidence>
<feature type="domain" description="BON" evidence="2">
    <location>
        <begin position="51"/>
        <end position="120"/>
    </location>
</feature>
<dbReference type="PANTHER" id="PTHR34606:SF4">
    <property type="entry name" value="OUTER MEMBRANE LIPOPROTEIN DOLP"/>
    <property type="match status" value="1"/>
</dbReference>
<dbReference type="PROSITE" id="PS51257">
    <property type="entry name" value="PROKAR_LIPOPROTEIN"/>
    <property type="match status" value="1"/>
</dbReference>
<dbReference type="EMBL" id="BSPD01000045">
    <property type="protein sequence ID" value="GLS26383.1"/>
    <property type="molecule type" value="Genomic_DNA"/>
</dbReference>
<name>A0AA37T7C7_9GAMM</name>
<accession>A0AA37T7C7</accession>
<dbReference type="InterPro" id="IPR007055">
    <property type="entry name" value="BON_dom"/>
</dbReference>
<proteinExistence type="predicted"/>
<protein>
    <submittedName>
        <fullName evidence="3">Lipoprotein</fullName>
    </submittedName>
</protein>
<evidence type="ECO:0000313" key="4">
    <source>
        <dbReference type="Proteomes" id="UP001156870"/>
    </source>
</evidence>
<keyword evidence="1" id="KW-0732">Signal</keyword>
<comment type="caution">
    <text evidence="3">The sequence shown here is derived from an EMBL/GenBank/DDBJ whole genome shotgun (WGS) entry which is preliminary data.</text>
</comment>
<dbReference type="Gene3D" id="3.30.1340.30">
    <property type="match status" value="1"/>
</dbReference>
<dbReference type="Pfam" id="PF04972">
    <property type="entry name" value="BON"/>
    <property type="match status" value="2"/>
</dbReference>
<dbReference type="PANTHER" id="PTHR34606">
    <property type="entry name" value="BON DOMAIN-CONTAINING PROTEIN"/>
    <property type="match status" value="1"/>
</dbReference>
<feature type="domain" description="BON" evidence="2">
    <location>
        <begin position="129"/>
        <end position="196"/>
    </location>
</feature>
<organism evidence="3 4">
    <name type="scientific">Marinibactrum halimedae</name>
    <dbReference type="NCBI Taxonomy" id="1444977"/>
    <lineage>
        <taxon>Bacteria</taxon>
        <taxon>Pseudomonadati</taxon>
        <taxon>Pseudomonadota</taxon>
        <taxon>Gammaproteobacteria</taxon>
        <taxon>Cellvibrionales</taxon>
        <taxon>Cellvibrionaceae</taxon>
        <taxon>Marinibactrum</taxon>
    </lineage>
</organism>
<reference evidence="3 4" key="1">
    <citation type="journal article" date="2014" name="Int. J. Syst. Evol. Microbiol.">
        <title>Complete genome sequence of Corynebacterium casei LMG S-19264T (=DSM 44701T), isolated from a smear-ripened cheese.</title>
        <authorList>
            <consortium name="US DOE Joint Genome Institute (JGI-PGF)"/>
            <person name="Walter F."/>
            <person name="Albersmeier A."/>
            <person name="Kalinowski J."/>
            <person name="Ruckert C."/>
        </authorList>
    </citation>
    <scope>NUCLEOTIDE SEQUENCE [LARGE SCALE GENOMIC DNA]</scope>
    <source>
        <strain evidence="3 4">NBRC 110095</strain>
    </source>
</reference>
<dbReference type="PROSITE" id="PS50914">
    <property type="entry name" value="BON"/>
    <property type="match status" value="2"/>
</dbReference>
<gene>
    <name evidence="3" type="ORF">GCM10007877_20980</name>
</gene>
<evidence type="ECO:0000256" key="1">
    <source>
        <dbReference type="ARBA" id="ARBA00022729"/>
    </source>
</evidence>